<dbReference type="RefSeq" id="WP_077864169.1">
    <property type="nucleotide sequence ID" value="NZ_LZYZ01000001.1"/>
</dbReference>
<evidence type="ECO:0000256" key="1">
    <source>
        <dbReference type="ARBA" id="ARBA00022691"/>
    </source>
</evidence>
<evidence type="ECO:0000256" key="4">
    <source>
        <dbReference type="ARBA" id="ARBA00023014"/>
    </source>
</evidence>
<dbReference type="InterPro" id="IPR007197">
    <property type="entry name" value="rSAM"/>
</dbReference>
<proteinExistence type="predicted"/>
<keyword evidence="2" id="KW-0479">Metal-binding</keyword>
<dbReference type="PROSITE" id="PS51918">
    <property type="entry name" value="RADICAL_SAM"/>
    <property type="match status" value="1"/>
</dbReference>
<dbReference type="GO" id="GO:0046872">
    <property type="term" value="F:metal ion binding"/>
    <property type="evidence" value="ECO:0007669"/>
    <property type="project" value="UniProtKB-KW"/>
</dbReference>
<sequence>MNVVEKIEKYSKDVFLKKTVEILEKNPEKNVDKIFELIKYTISNPYEIKQIDVVYDLYKNNEAIHNLIQNILTTTNKNCLDKFFINFFANAVWFGGKKRDTYLKNDDTMIPFTILISPSMRCTLKCSGCYAARYSKKDDIPFEELDRIIGEARDLGVYYIIILGGEPFINDYMLDIYEKYPDVMFSPFTNGQLITTEIVDRLQKAGNVIPMFSLEGFEKETDARRGKGVFQGVMKSMDLFKERGMLFGVSSATSRANIDTVTSDEFIDMLIEKGAKIGWYFIYMPVGESPNVDLMLTPKQRIELGEKVRNIRTNKPYFAVDFFNDAPYVGGCIAGRSYCHINSKEEIEPCIFAHFSTYNVKNKPLVDAFKTEFFKTLRKSQPYNKNMLMPCMMIDNPKVVRNFVKKVGAHVTDPSAEKMLSDTEFMSKLDKLASDFKVEAEKEWKKVFSEKNN</sequence>
<evidence type="ECO:0000256" key="3">
    <source>
        <dbReference type="ARBA" id="ARBA00023004"/>
    </source>
</evidence>
<dbReference type="GO" id="GO:0003824">
    <property type="term" value="F:catalytic activity"/>
    <property type="evidence" value="ECO:0007669"/>
    <property type="project" value="InterPro"/>
</dbReference>
<gene>
    <name evidence="6" type="primary">pqqE_1</name>
    <name evidence="6" type="ORF">CLOSAC_07290</name>
</gene>
<dbReference type="SFLD" id="SFLDS00029">
    <property type="entry name" value="Radical_SAM"/>
    <property type="match status" value="1"/>
</dbReference>
<evidence type="ECO:0000259" key="5">
    <source>
        <dbReference type="PROSITE" id="PS51918"/>
    </source>
</evidence>
<organism evidence="6 7">
    <name type="scientific">Clostridium saccharobutylicum</name>
    <dbReference type="NCBI Taxonomy" id="169679"/>
    <lineage>
        <taxon>Bacteria</taxon>
        <taxon>Bacillati</taxon>
        <taxon>Bacillota</taxon>
        <taxon>Clostridia</taxon>
        <taxon>Eubacteriales</taxon>
        <taxon>Clostridiaceae</taxon>
        <taxon>Clostridium</taxon>
    </lineage>
</organism>
<dbReference type="InterPro" id="IPR013785">
    <property type="entry name" value="Aldolase_TIM"/>
</dbReference>
<dbReference type="InterPro" id="IPR058240">
    <property type="entry name" value="rSAM_sf"/>
</dbReference>
<dbReference type="AlphaFoldDB" id="A0A1S8NJ61"/>
<name>A0A1S8NJ61_CLOSA</name>
<dbReference type="Proteomes" id="UP000191154">
    <property type="component" value="Unassembled WGS sequence"/>
</dbReference>
<keyword evidence="1" id="KW-0949">S-adenosyl-L-methionine</keyword>
<keyword evidence="3" id="KW-0408">Iron</keyword>
<keyword evidence="4" id="KW-0411">Iron-sulfur</keyword>
<dbReference type="PANTHER" id="PTHR43524">
    <property type="entry name" value="RADICAL SAM SUPERFAMILY PROTEIN"/>
    <property type="match status" value="1"/>
</dbReference>
<evidence type="ECO:0000313" key="7">
    <source>
        <dbReference type="Proteomes" id="UP000191154"/>
    </source>
</evidence>
<dbReference type="SFLD" id="SFLDG01067">
    <property type="entry name" value="SPASM/twitch_domain_containing"/>
    <property type="match status" value="1"/>
</dbReference>
<dbReference type="EMBL" id="LZYZ01000001">
    <property type="protein sequence ID" value="OOM16458.1"/>
    <property type="molecule type" value="Genomic_DNA"/>
</dbReference>
<protein>
    <submittedName>
        <fullName evidence="6">Coenzyme PQQ synthesis protein E</fullName>
    </submittedName>
</protein>
<dbReference type="CDD" id="cd01335">
    <property type="entry name" value="Radical_SAM"/>
    <property type="match status" value="1"/>
</dbReference>
<reference evidence="6 7" key="1">
    <citation type="submission" date="2016-05" db="EMBL/GenBank/DDBJ databases">
        <title>Microbial solvent formation.</title>
        <authorList>
            <person name="Poehlein A."/>
            <person name="Montoya Solano J.D."/>
            <person name="Flitsch S."/>
            <person name="Krabben P."/>
            <person name="Duerre P."/>
            <person name="Daniel R."/>
        </authorList>
    </citation>
    <scope>NUCLEOTIDE SEQUENCE [LARGE SCALE GENOMIC DNA]</scope>
    <source>
        <strain evidence="6 7">L1-8</strain>
    </source>
</reference>
<comment type="caution">
    <text evidence="6">The sequence shown here is derived from an EMBL/GenBank/DDBJ whole genome shotgun (WGS) entry which is preliminary data.</text>
</comment>
<evidence type="ECO:0000313" key="6">
    <source>
        <dbReference type="EMBL" id="OOM16458.1"/>
    </source>
</evidence>
<evidence type="ECO:0000256" key="2">
    <source>
        <dbReference type="ARBA" id="ARBA00022723"/>
    </source>
</evidence>
<dbReference type="SUPFAM" id="SSF102114">
    <property type="entry name" value="Radical SAM enzymes"/>
    <property type="match status" value="1"/>
</dbReference>
<dbReference type="Gene3D" id="3.20.20.70">
    <property type="entry name" value="Aldolase class I"/>
    <property type="match status" value="1"/>
</dbReference>
<dbReference type="PANTHER" id="PTHR43524:SF1">
    <property type="entry name" value="RADICAL SAM SUPERFAMILY PROTEIN"/>
    <property type="match status" value="1"/>
</dbReference>
<dbReference type="GO" id="GO:0051536">
    <property type="term" value="F:iron-sulfur cluster binding"/>
    <property type="evidence" value="ECO:0007669"/>
    <property type="project" value="UniProtKB-KW"/>
</dbReference>
<feature type="domain" description="Radical SAM core" evidence="5">
    <location>
        <begin position="108"/>
        <end position="314"/>
    </location>
</feature>
<dbReference type="CDD" id="cd21128">
    <property type="entry name" value="SPASM_rSAM"/>
    <property type="match status" value="1"/>
</dbReference>
<accession>A0A1S8NJ61</accession>
<dbReference type="Pfam" id="PF04055">
    <property type="entry name" value="Radical_SAM"/>
    <property type="match status" value="1"/>
</dbReference>